<organism evidence="5 6">
    <name type="scientific">Cohnella nanjingensis</name>
    <dbReference type="NCBI Taxonomy" id="1387779"/>
    <lineage>
        <taxon>Bacteria</taxon>
        <taxon>Bacillati</taxon>
        <taxon>Bacillota</taxon>
        <taxon>Bacilli</taxon>
        <taxon>Bacillales</taxon>
        <taxon>Paenibacillaceae</taxon>
        <taxon>Cohnella</taxon>
    </lineage>
</organism>
<sequence length="184" mass="20733">MDTMVLRVARNLKRIRKSRNYSLDKLSELTGVSKTMLAQIERADSNPTITVLWKIASGLRISVSDLIEEERPAVTLVRAADTEAISAADGRYLSYPLFPYGDNSRFEIYRVVMLPGCVYEAEPHHEGVEEFVTVTRGTLRMKIGEAWYAAAVGEAIRFEADQPHAYLNESDEATELQSVILYPF</sequence>
<dbReference type="GO" id="GO:0003677">
    <property type="term" value="F:DNA binding"/>
    <property type="evidence" value="ECO:0007669"/>
    <property type="project" value="UniProtKB-KW"/>
</dbReference>
<comment type="caution">
    <text evidence="5">The sequence shown here is derived from an EMBL/GenBank/DDBJ whole genome shotgun (WGS) entry which is preliminary data.</text>
</comment>
<reference evidence="5 6" key="1">
    <citation type="submission" date="2020-08" db="EMBL/GenBank/DDBJ databases">
        <title>Cohnella phylogeny.</title>
        <authorList>
            <person name="Dunlap C."/>
        </authorList>
    </citation>
    <scope>NUCLEOTIDE SEQUENCE [LARGE SCALE GENOMIC DNA]</scope>
    <source>
        <strain evidence="5 6">DSM 28246</strain>
    </source>
</reference>
<gene>
    <name evidence="5" type="ORF">H7C19_07555</name>
</gene>
<dbReference type="EMBL" id="JACJVP010000008">
    <property type="protein sequence ID" value="MBB6670542.1"/>
    <property type="molecule type" value="Genomic_DNA"/>
</dbReference>
<dbReference type="Pfam" id="PF01381">
    <property type="entry name" value="HTH_3"/>
    <property type="match status" value="1"/>
</dbReference>
<keyword evidence="6" id="KW-1185">Reference proteome</keyword>
<evidence type="ECO:0000256" key="3">
    <source>
        <dbReference type="ARBA" id="ARBA00023163"/>
    </source>
</evidence>
<dbReference type="InterPro" id="IPR001387">
    <property type="entry name" value="Cro/C1-type_HTH"/>
</dbReference>
<evidence type="ECO:0000313" key="6">
    <source>
        <dbReference type="Proteomes" id="UP000547209"/>
    </source>
</evidence>
<dbReference type="PROSITE" id="PS50943">
    <property type="entry name" value="HTH_CROC1"/>
    <property type="match status" value="1"/>
</dbReference>
<dbReference type="SUPFAM" id="SSF51182">
    <property type="entry name" value="RmlC-like cupins"/>
    <property type="match status" value="1"/>
</dbReference>
<dbReference type="Pfam" id="PF07883">
    <property type="entry name" value="Cupin_2"/>
    <property type="match status" value="1"/>
</dbReference>
<name>A0A7X0RN18_9BACL</name>
<evidence type="ECO:0000259" key="4">
    <source>
        <dbReference type="PROSITE" id="PS50943"/>
    </source>
</evidence>
<evidence type="ECO:0000313" key="5">
    <source>
        <dbReference type="EMBL" id="MBB6670542.1"/>
    </source>
</evidence>
<evidence type="ECO:0000256" key="2">
    <source>
        <dbReference type="ARBA" id="ARBA00023125"/>
    </source>
</evidence>
<dbReference type="CDD" id="cd02209">
    <property type="entry name" value="cupin_XRE_C"/>
    <property type="match status" value="1"/>
</dbReference>
<dbReference type="InterPro" id="IPR013096">
    <property type="entry name" value="Cupin_2"/>
</dbReference>
<dbReference type="Gene3D" id="2.60.120.10">
    <property type="entry name" value="Jelly Rolls"/>
    <property type="match status" value="1"/>
</dbReference>
<dbReference type="Gene3D" id="1.10.260.40">
    <property type="entry name" value="lambda repressor-like DNA-binding domains"/>
    <property type="match status" value="1"/>
</dbReference>
<dbReference type="Proteomes" id="UP000547209">
    <property type="component" value="Unassembled WGS sequence"/>
</dbReference>
<dbReference type="GO" id="GO:0005829">
    <property type="term" value="C:cytosol"/>
    <property type="evidence" value="ECO:0007669"/>
    <property type="project" value="TreeGrafter"/>
</dbReference>
<dbReference type="SUPFAM" id="SSF47413">
    <property type="entry name" value="lambda repressor-like DNA-binding domains"/>
    <property type="match status" value="1"/>
</dbReference>
<evidence type="ECO:0000256" key="1">
    <source>
        <dbReference type="ARBA" id="ARBA00023015"/>
    </source>
</evidence>
<accession>A0A7X0RN18</accession>
<dbReference type="PANTHER" id="PTHR46797">
    <property type="entry name" value="HTH-TYPE TRANSCRIPTIONAL REGULATOR"/>
    <property type="match status" value="1"/>
</dbReference>
<dbReference type="GO" id="GO:0003700">
    <property type="term" value="F:DNA-binding transcription factor activity"/>
    <property type="evidence" value="ECO:0007669"/>
    <property type="project" value="TreeGrafter"/>
</dbReference>
<dbReference type="SMART" id="SM00530">
    <property type="entry name" value="HTH_XRE"/>
    <property type="match status" value="1"/>
</dbReference>
<dbReference type="InterPro" id="IPR010982">
    <property type="entry name" value="Lambda_DNA-bd_dom_sf"/>
</dbReference>
<keyword evidence="1" id="KW-0805">Transcription regulation</keyword>
<proteinExistence type="predicted"/>
<dbReference type="InterPro" id="IPR014710">
    <property type="entry name" value="RmlC-like_jellyroll"/>
</dbReference>
<dbReference type="CDD" id="cd00093">
    <property type="entry name" value="HTH_XRE"/>
    <property type="match status" value="1"/>
</dbReference>
<dbReference type="RefSeq" id="WP_185141980.1">
    <property type="nucleotide sequence ID" value="NZ_JACJVP010000008.1"/>
</dbReference>
<feature type="domain" description="HTH cro/C1-type" evidence="4">
    <location>
        <begin position="12"/>
        <end position="66"/>
    </location>
</feature>
<dbReference type="InterPro" id="IPR050807">
    <property type="entry name" value="TransReg_Diox_bact_type"/>
</dbReference>
<dbReference type="AlphaFoldDB" id="A0A7X0RN18"/>
<dbReference type="InterPro" id="IPR011051">
    <property type="entry name" value="RmlC_Cupin_sf"/>
</dbReference>
<protein>
    <submittedName>
        <fullName evidence="5">Helix-turn-helix transcriptional regulator</fullName>
    </submittedName>
</protein>
<dbReference type="PANTHER" id="PTHR46797:SF23">
    <property type="entry name" value="HTH-TYPE TRANSCRIPTIONAL REGULATOR SUTR"/>
    <property type="match status" value="1"/>
</dbReference>
<keyword evidence="2" id="KW-0238">DNA-binding</keyword>
<keyword evidence="3" id="KW-0804">Transcription</keyword>